<reference evidence="3" key="2">
    <citation type="submission" date="2013-03" db="EMBL/GenBank/DDBJ databases">
        <title>The Genome Sequence of Oribacterium sp. ACB1.</title>
        <authorList>
            <consortium name="The Broad Institute Genomics Platform"/>
            <consortium name="The Broad Institute Genome Sequencing Center for Infectious Disease"/>
            <person name="Earl A."/>
            <person name="Ward D."/>
            <person name="Feldgarden M."/>
            <person name="Gevers D."/>
            <person name="Sizova M."/>
            <person name="Hazen A."/>
            <person name="Epstein S."/>
            <person name="Walker B."/>
            <person name="Young S."/>
            <person name="Zeng Q."/>
            <person name="Gargeya S."/>
            <person name="Fitzgerald M."/>
            <person name="Haas B."/>
            <person name="Abouelleil A."/>
            <person name="Allen A.W."/>
            <person name="Alvarado L."/>
            <person name="Arachchi H.M."/>
            <person name="Berlin A.M."/>
            <person name="Chapman S.B."/>
            <person name="Gainer-Dewar J."/>
            <person name="Goldberg J."/>
            <person name="Griggs A."/>
            <person name="Gujja S."/>
            <person name="Hansen M."/>
            <person name="Howarth C."/>
            <person name="Imamovic A."/>
            <person name="Ireland A."/>
            <person name="Larimer J."/>
            <person name="McCowan C."/>
            <person name="Murphy C."/>
            <person name="Pearson M."/>
            <person name="Poon T.W."/>
            <person name="Priest M."/>
            <person name="Roberts A."/>
            <person name="Saif S."/>
            <person name="Shea T."/>
            <person name="Sisk P."/>
            <person name="Sykes S."/>
            <person name="Wortman J."/>
            <person name="Nusbaum C."/>
            <person name="Birren B."/>
        </authorList>
    </citation>
    <scope>NUCLEOTIDE SEQUENCE [LARGE SCALE GENOMIC DNA]</scope>
    <source>
        <strain evidence="3">ACB1</strain>
    </source>
</reference>
<dbReference type="Pfam" id="PF18989">
    <property type="entry name" value="DUF5722"/>
    <property type="match status" value="1"/>
</dbReference>
<evidence type="ECO:0000313" key="4">
    <source>
        <dbReference type="Proteomes" id="UP000018461"/>
    </source>
</evidence>
<dbReference type="EMBL" id="AFZC02000002">
    <property type="protein sequence ID" value="EHL09653.1"/>
    <property type="molecule type" value="Genomic_DNA"/>
</dbReference>
<dbReference type="RefSeq" id="WP_009535466.1">
    <property type="nucleotide sequence ID" value="NZ_KE148312.1"/>
</dbReference>
<feature type="domain" description="DUF5722" evidence="2">
    <location>
        <begin position="152"/>
        <end position="444"/>
    </location>
</feature>
<keyword evidence="1" id="KW-0732">Signal</keyword>
<gene>
    <name evidence="3" type="ORF">HMPREF9625_01626</name>
</gene>
<dbReference type="SUPFAM" id="SSF51445">
    <property type="entry name" value="(Trans)glycosidases"/>
    <property type="match status" value="1"/>
</dbReference>
<dbReference type="InterPro" id="IPR017853">
    <property type="entry name" value="GH"/>
</dbReference>
<dbReference type="Gene3D" id="2.10.270.10">
    <property type="entry name" value="Cholin Binding"/>
    <property type="match status" value="1"/>
</dbReference>
<dbReference type="STRING" id="796943.HMPREF9625_01626"/>
<feature type="chain" id="PRO_5003527692" description="DUF5722 domain-containing protein" evidence="1">
    <location>
        <begin position="24"/>
        <end position="446"/>
    </location>
</feature>
<dbReference type="AlphaFoldDB" id="G9WQJ3"/>
<feature type="signal peptide" evidence="1">
    <location>
        <begin position="1"/>
        <end position="23"/>
    </location>
</feature>
<name>G9WQJ3_9FIRM</name>
<dbReference type="InterPro" id="IPR043780">
    <property type="entry name" value="DUF5722"/>
</dbReference>
<sequence length="446" mass="50031">MKKKSCIILAAAMVLMMSFSAFAGVWKNDAKGWWYENADGSYLRNGWNWVDGNNDGVSESYYFQNDGYLVTNTTVEGYQVNSDGAWVVNGAVQTKGAAVLGAQVNDSVFSRSGSKKGLATRDTLFNATSVKDLGVKHIIYNFTNYEQNFMTNFRDTKAQGVSVTAIILNTPRNNPEPQSLPAGISGQEANYYGFNVASQEGIDATTRLANRFASLYKDSIDNWVIGNEVNYPNAWNFTPHNGIANYADQYATAFRIWYNAIKQNNPSANVYIPFDYVWTEHSPAAGYYKAKDLLQLLNERLRDTDYGIAWHPYPEGLADPNFEDDGKAVNNENSPIINMKNINVLTDYLQRAEYLSPSGKVRHLILSEQGFNATNEDIQADQIAKAYNIAKNNPYIEAFFLAREYDQPGEMHNVNGALQEMHFGLKEAYERGGRPRKAYSVYKGLQ</sequence>
<dbReference type="SUPFAM" id="SSF69360">
    <property type="entry name" value="Cell wall binding repeat"/>
    <property type="match status" value="1"/>
</dbReference>
<accession>G9WQJ3</accession>
<protein>
    <recommendedName>
        <fullName evidence="2">DUF5722 domain-containing protein</fullName>
    </recommendedName>
</protein>
<evidence type="ECO:0000259" key="2">
    <source>
        <dbReference type="Pfam" id="PF18989"/>
    </source>
</evidence>
<evidence type="ECO:0000313" key="3">
    <source>
        <dbReference type="EMBL" id="EHL09653.1"/>
    </source>
</evidence>
<dbReference type="PATRIC" id="fig|796943.3.peg.2091"/>
<dbReference type="Proteomes" id="UP000018461">
    <property type="component" value="Unassembled WGS sequence"/>
</dbReference>
<dbReference type="HOGENOM" id="CLU_021846_0_0_9"/>
<organism evidence="3 4">
    <name type="scientific">Oribacterium parvum ACB1</name>
    <dbReference type="NCBI Taxonomy" id="796943"/>
    <lineage>
        <taxon>Bacteria</taxon>
        <taxon>Bacillati</taxon>
        <taxon>Bacillota</taxon>
        <taxon>Clostridia</taxon>
        <taxon>Lachnospirales</taxon>
        <taxon>Lachnospiraceae</taxon>
        <taxon>Oribacterium</taxon>
    </lineage>
</organism>
<evidence type="ECO:0000256" key="1">
    <source>
        <dbReference type="SAM" id="SignalP"/>
    </source>
</evidence>
<proteinExistence type="predicted"/>
<keyword evidence="4" id="KW-1185">Reference proteome</keyword>
<reference evidence="3" key="1">
    <citation type="submission" date="2011-08" db="EMBL/GenBank/DDBJ databases">
        <authorList>
            <consortium name="The Broad Institute Genome Sequencing Platform"/>
            <person name="Earl A."/>
            <person name="Ward D."/>
            <person name="Feldgarden M."/>
            <person name="Gevers D."/>
            <person name="Sizova M."/>
            <person name="Hazen A."/>
            <person name="Epstein S."/>
            <person name="Young S.K."/>
            <person name="Zeng Q."/>
            <person name="Gargeya S."/>
            <person name="Fitzgerald M."/>
            <person name="Haas B."/>
            <person name="Abouelleil A."/>
            <person name="Alvarado L."/>
            <person name="Arachchi H.M."/>
            <person name="Berlin A."/>
            <person name="Brown A."/>
            <person name="Chapman S.B."/>
            <person name="Chen Z."/>
            <person name="Dunbar C."/>
            <person name="Freedman E."/>
            <person name="Gearin G."/>
            <person name="Gellesch M."/>
            <person name="Goldberg J."/>
            <person name="Griggs A."/>
            <person name="Gujja S."/>
            <person name="Heiman D."/>
            <person name="Howarth C."/>
            <person name="Larson L."/>
            <person name="Lui A."/>
            <person name="MacDonald P.J.P."/>
            <person name="Montmayeur A."/>
            <person name="Murphy C."/>
            <person name="Neiman D."/>
            <person name="Pearson M."/>
            <person name="Priest M."/>
            <person name="Roberts A."/>
            <person name="Saif S."/>
            <person name="Shea T."/>
            <person name="Shenoy N."/>
            <person name="Sisk P."/>
            <person name="Stolte C."/>
            <person name="Sykes S."/>
            <person name="Wortman J."/>
            <person name="Nusbaum C."/>
            <person name="Birren B."/>
        </authorList>
    </citation>
    <scope>NUCLEOTIDE SEQUENCE</scope>
    <source>
        <strain evidence="3">ACB1</strain>
    </source>
</reference>
<comment type="caution">
    <text evidence="3">The sequence shown here is derived from an EMBL/GenBank/DDBJ whole genome shotgun (WGS) entry which is preliminary data.</text>
</comment>
<dbReference type="Gene3D" id="3.20.20.80">
    <property type="entry name" value="Glycosidases"/>
    <property type="match status" value="1"/>
</dbReference>